<evidence type="ECO:0000313" key="20">
    <source>
        <dbReference type="Proteomes" id="UP000249065"/>
    </source>
</evidence>
<sequence length="725" mass="79561">MRLIHARARLVLPAIAVLATGLPAKAQDAAAPNASPGAAPSLTLPTLEVQERSETATGPVRGFVARQNLSGTKTDTPLLETPQSVSVITRDQMDARAVQDTQQALRYAPGVFAEPYGSDIRYGWSTVRGYSLQGAQFLDGMRLPFGTYAIPQVEPWGLERLELLRGPASVLYGQIPPGGMLNMISRRPTDVPTHEVQLQTGSFGRLQGAFDLGGPIDKEGKFLYRFTGLARDSDSQSDEVRDRRLFLAPSLTWRISPDTSLTLLSYWQRDDSGVQQFLPVQGTLRSNPYGSIPINRFVGEKNANNFDRDQWGVGYAFSHRIDDRFTLRQNLRYSRIDFDMTVLRGLGLQTDLRTLNRTTVAIRDHVDAFTMDNQGEARLRTGPVDHTILAGLDFRHSSTDYGFGRVAAPSLDIFNPVYGRAFTLPTSYNVTRTFASQDQVGLYVQDQARLGRWLLTVSGRQDWVDSNTENRLTNRQTPQSDSATTGRVGLNYLFDFGLAPYVSWSQSFQPQIGTDASATPFRPTRGEQWEVGLRYQPPSINASVSLAAYTGTLENVLTTDPANSFFQVQTGEARVRGIEIEGVAGLARGLSALASYTYTDSKVTKTTIAANRDNRLPLTPEHTAALWLDYTFPEGPLAGLGIAGGARYVSGAYGDAANLYETPTATLFDAAIRYDLGRLAPGLAGTRLAVNATNLGDKRLVTCASNTDCFFAARRTILATLSHRW</sequence>
<feature type="signal peptide" evidence="16">
    <location>
        <begin position="1"/>
        <end position="26"/>
    </location>
</feature>
<feature type="domain" description="TonB-dependent receptor plug" evidence="18">
    <location>
        <begin position="78"/>
        <end position="179"/>
    </location>
</feature>
<dbReference type="PANTHER" id="PTHR32552:SF68">
    <property type="entry name" value="FERRICHROME OUTER MEMBRANE TRANSPORTER_PHAGE RECEPTOR"/>
    <property type="match status" value="1"/>
</dbReference>
<keyword evidence="20" id="KW-1185">Reference proteome</keyword>
<keyword evidence="4 14" id="KW-1134">Transmembrane beta strand</keyword>
<keyword evidence="10 15" id="KW-0798">TonB box</keyword>
<evidence type="ECO:0000256" key="16">
    <source>
        <dbReference type="SAM" id="SignalP"/>
    </source>
</evidence>
<evidence type="ECO:0000256" key="13">
    <source>
        <dbReference type="ARBA" id="ARBA00023237"/>
    </source>
</evidence>
<dbReference type="EMBL" id="QLIX01000001">
    <property type="protein sequence ID" value="RAI60718.1"/>
    <property type="molecule type" value="Genomic_DNA"/>
</dbReference>
<dbReference type="InterPro" id="IPR037066">
    <property type="entry name" value="Plug_dom_sf"/>
</dbReference>
<keyword evidence="6 14" id="KW-0812">Transmembrane</keyword>
<dbReference type="InterPro" id="IPR039426">
    <property type="entry name" value="TonB-dep_rcpt-like"/>
</dbReference>
<evidence type="ECO:0000259" key="17">
    <source>
        <dbReference type="Pfam" id="PF00593"/>
    </source>
</evidence>
<dbReference type="CDD" id="cd01347">
    <property type="entry name" value="ligand_gated_channel"/>
    <property type="match status" value="1"/>
</dbReference>
<gene>
    <name evidence="19" type="ORF">DOO78_00865</name>
</gene>
<evidence type="ECO:0000256" key="15">
    <source>
        <dbReference type="RuleBase" id="RU003357"/>
    </source>
</evidence>
<evidence type="ECO:0000256" key="11">
    <source>
        <dbReference type="ARBA" id="ARBA00023136"/>
    </source>
</evidence>
<evidence type="ECO:0000256" key="3">
    <source>
        <dbReference type="ARBA" id="ARBA00022448"/>
    </source>
</evidence>
<dbReference type="OrthoDB" id="9760333at2"/>
<dbReference type="InterPro" id="IPR036942">
    <property type="entry name" value="Beta-barrel_TonB_sf"/>
</dbReference>
<comment type="caution">
    <text evidence="19">The sequence shown here is derived from an EMBL/GenBank/DDBJ whole genome shotgun (WGS) entry which is preliminary data.</text>
</comment>
<dbReference type="Gene3D" id="2.40.170.20">
    <property type="entry name" value="TonB-dependent receptor, beta-barrel domain"/>
    <property type="match status" value="1"/>
</dbReference>
<dbReference type="RefSeq" id="WP_111467829.1">
    <property type="nucleotide sequence ID" value="NZ_QLIX01000001.1"/>
</dbReference>
<evidence type="ECO:0000256" key="14">
    <source>
        <dbReference type="PROSITE-ProRule" id="PRU01360"/>
    </source>
</evidence>
<dbReference type="GO" id="GO:0009279">
    <property type="term" value="C:cell outer membrane"/>
    <property type="evidence" value="ECO:0007669"/>
    <property type="project" value="UniProtKB-SubCell"/>
</dbReference>
<keyword evidence="12 19" id="KW-0675">Receptor</keyword>
<evidence type="ECO:0000256" key="8">
    <source>
        <dbReference type="ARBA" id="ARBA00023004"/>
    </source>
</evidence>
<evidence type="ECO:0000256" key="1">
    <source>
        <dbReference type="ARBA" id="ARBA00004571"/>
    </source>
</evidence>
<keyword evidence="5" id="KW-0410">Iron transport</keyword>
<dbReference type="InterPro" id="IPR000531">
    <property type="entry name" value="Beta-barrel_TonB"/>
</dbReference>
<comment type="similarity">
    <text evidence="2 14 15">Belongs to the TonB-dependent receptor family.</text>
</comment>
<accession>A0A327MKN2</accession>
<dbReference type="FunFam" id="2.40.170.20:FF:000005">
    <property type="entry name" value="TonB-dependent siderophore receptor"/>
    <property type="match status" value="1"/>
</dbReference>
<evidence type="ECO:0000256" key="2">
    <source>
        <dbReference type="ARBA" id="ARBA00009810"/>
    </source>
</evidence>
<keyword evidence="9" id="KW-0406">Ion transport</keyword>
<dbReference type="GO" id="GO:0038023">
    <property type="term" value="F:signaling receptor activity"/>
    <property type="evidence" value="ECO:0007669"/>
    <property type="project" value="InterPro"/>
</dbReference>
<keyword evidence="3 14" id="KW-0813">Transport</keyword>
<keyword evidence="11 14" id="KW-0472">Membrane</keyword>
<dbReference type="GO" id="GO:0015891">
    <property type="term" value="P:siderophore transport"/>
    <property type="evidence" value="ECO:0007669"/>
    <property type="project" value="InterPro"/>
</dbReference>
<keyword evidence="13 14" id="KW-0998">Cell outer membrane</keyword>
<reference evidence="20" key="1">
    <citation type="submission" date="2018-06" db="EMBL/GenBank/DDBJ databases">
        <authorList>
            <person name="Khan S.A."/>
        </authorList>
    </citation>
    <scope>NUCLEOTIDE SEQUENCE [LARGE SCALE GENOMIC DNA]</scope>
    <source>
        <strain evidence="20">DB-1506</strain>
    </source>
</reference>
<keyword evidence="7 16" id="KW-0732">Signal</keyword>
<feature type="chain" id="PRO_5016253216" evidence="16">
    <location>
        <begin position="27"/>
        <end position="725"/>
    </location>
</feature>
<dbReference type="GO" id="GO:0015344">
    <property type="term" value="F:siderophore uptake transmembrane transporter activity"/>
    <property type="evidence" value="ECO:0007669"/>
    <property type="project" value="TreeGrafter"/>
</dbReference>
<feature type="domain" description="TonB-dependent receptor-like beta-barrel" evidence="17">
    <location>
        <begin position="253"/>
        <end position="695"/>
    </location>
</feature>
<comment type="subcellular location">
    <subcellularLocation>
        <location evidence="1 14">Cell outer membrane</location>
        <topology evidence="1 14">Multi-pass membrane protein</topology>
    </subcellularLocation>
</comment>
<protein>
    <submittedName>
        <fullName evidence="19">TonB-dependent siderophore receptor</fullName>
    </submittedName>
</protein>
<dbReference type="PANTHER" id="PTHR32552">
    <property type="entry name" value="FERRICHROME IRON RECEPTOR-RELATED"/>
    <property type="match status" value="1"/>
</dbReference>
<organism evidence="19 20">
    <name type="scientific">Roseicella frigidaeris</name>
    <dbReference type="NCBI Taxonomy" id="2230885"/>
    <lineage>
        <taxon>Bacteria</taxon>
        <taxon>Pseudomonadati</taxon>
        <taxon>Pseudomonadota</taxon>
        <taxon>Alphaproteobacteria</taxon>
        <taxon>Acetobacterales</taxon>
        <taxon>Roseomonadaceae</taxon>
        <taxon>Roseicella</taxon>
    </lineage>
</organism>
<dbReference type="AlphaFoldDB" id="A0A327MKN2"/>
<evidence type="ECO:0000256" key="10">
    <source>
        <dbReference type="ARBA" id="ARBA00023077"/>
    </source>
</evidence>
<evidence type="ECO:0000259" key="18">
    <source>
        <dbReference type="Pfam" id="PF07715"/>
    </source>
</evidence>
<evidence type="ECO:0000256" key="7">
    <source>
        <dbReference type="ARBA" id="ARBA00022729"/>
    </source>
</evidence>
<proteinExistence type="inferred from homology"/>
<dbReference type="InterPro" id="IPR010105">
    <property type="entry name" value="TonB_sidphr_rcpt"/>
</dbReference>
<dbReference type="NCBIfam" id="TIGR01783">
    <property type="entry name" value="TonB-siderophor"/>
    <property type="match status" value="1"/>
</dbReference>
<evidence type="ECO:0000256" key="4">
    <source>
        <dbReference type="ARBA" id="ARBA00022452"/>
    </source>
</evidence>
<dbReference type="SUPFAM" id="SSF56935">
    <property type="entry name" value="Porins"/>
    <property type="match status" value="1"/>
</dbReference>
<dbReference type="FunFam" id="2.170.130.10:FF:000001">
    <property type="entry name" value="Catecholate siderophore TonB-dependent receptor"/>
    <property type="match status" value="1"/>
</dbReference>
<evidence type="ECO:0000256" key="6">
    <source>
        <dbReference type="ARBA" id="ARBA00022692"/>
    </source>
</evidence>
<dbReference type="Gene3D" id="2.170.130.10">
    <property type="entry name" value="TonB-dependent receptor, plug domain"/>
    <property type="match status" value="1"/>
</dbReference>
<evidence type="ECO:0000256" key="5">
    <source>
        <dbReference type="ARBA" id="ARBA00022496"/>
    </source>
</evidence>
<evidence type="ECO:0000313" key="19">
    <source>
        <dbReference type="EMBL" id="RAI60718.1"/>
    </source>
</evidence>
<dbReference type="Proteomes" id="UP000249065">
    <property type="component" value="Unassembled WGS sequence"/>
</dbReference>
<dbReference type="PROSITE" id="PS52016">
    <property type="entry name" value="TONB_DEPENDENT_REC_3"/>
    <property type="match status" value="1"/>
</dbReference>
<dbReference type="Pfam" id="PF00593">
    <property type="entry name" value="TonB_dep_Rec_b-barrel"/>
    <property type="match status" value="1"/>
</dbReference>
<dbReference type="Pfam" id="PF07715">
    <property type="entry name" value="Plug"/>
    <property type="match status" value="1"/>
</dbReference>
<name>A0A327MKN2_9PROT</name>
<keyword evidence="8" id="KW-0408">Iron</keyword>
<dbReference type="InterPro" id="IPR012910">
    <property type="entry name" value="Plug_dom"/>
</dbReference>
<evidence type="ECO:0000256" key="12">
    <source>
        <dbReference type="ARBA" id="ARBA00023170"/>
    </source>
</evidence>
<evidence type="ECO:0000256" key="9">
    <source>
        <dbReference type="ARBA" id="ARBA00023065"/>
    </source>
</evidence>